<organism evidence="3 4">
    <name type="scientific">Legionella spiritensis</name>
    <dbReference type="NCBI Taxonomy" id="452"/>
    <lineage>
        <taxon>Bacteria</taxon>
        <taxon>Pseudomonadati</taxon>
        <taxon>Pseudomonadota</taxon>
        <taxon>Gammaproteobacteria</taxon>
        <taxon>Legionellales</taxon>
        <taxon>Legionellaceae</taxon>
        <taxon>Legionella</taxon>
    </lineage>
</organism>
<dbReference type="Proteomes" id="UP000054877">
    <property type="component" value="Unassembled WGS sequence"/>
</dbReference>
<protein>
    <submittedName>
        <fullName evidence="3">Carbohydrate-selective porin, OprB family</fullName>
    </submittedName>
</protein>
<dbReference type="GO" id="GO:0016020">
    <property type="term" value="C:membrane"/>
    <property type="evidence" value="ECO:0007669"/>
    <property type="project" value="InterPro"/>
</dbReference>
<dbReference type="OrthoDB" id="177316at2"/>
<dbReference type="RefSeq" id="WP_058483599.1">
    <property type="nucleotide sequence ID" value="NZ_CAAAII010000017.1"/>
</dbReference>
<evidence type="ECO:0000256" key="1">
    <source>
        <dbReference type="ARBA" id="ARBA00008769"/>
    </source>
</evidence>
<comment type="similarity">
    <text evidence="1 2">Belongs to the OprB family.</text>
</comment>
<dbReference type="PANTHER" id="PTHR37944:SF1">
    <property type="entry name" value="PORIN B"/>
    <property type="match status" value="1"/>
</dbReference>
<reference evidence="3 4" key="1">
    <citation type="submission" date="2015-11" db="EMBL/GenBank/DDBJ databases">
        <title>Genomic analysis of 38 Legionella species identifies large and diverse effector repertoires.</title>
        <authorList>
            <person name="Burstein D."/>
            <person name="Amaro F."/>
            <person name="Zusman T."/>
            <person name="Lifshitz Z."/>
            <person name="Cohen O."/>
            <person name="Gilbert J.A."/>
            <person name="Pupko T."/>
            <person name="Shuman H.A."/>
            <person name="Segal G."/>
        </authorList>
    </citation>
    <scope>NUCLEOTIDE SEQUENCE [LARGE SCALE GENOMIC DNA]</scope>
    <source>
        <strain evidence="3 4">Mt.St.Helens-9</strain>
    </source>
</reference>
<keyword evidence="4" id="KW-1185">Reference proteome</keyword>
<dbReference type="STRING" id="452.Lspi_1671"/>
<dbReference type="InterPro" id="IPR007049">
    <property type="entry name" value="Carb-sel_porin_OprB"/>
</dbReference>
<proteinExistence type="inferred from homology"/>
<comment type="caution">
    <text evidence="3">The sequence shown here is derived from an EMBL/GenBank/DDBJ whole genome shotgun (WGS) entry which is preliminary data.</text>
</comment>
<dbReference type="Gene3D" id="2.40.160.180">
    <property type="entry name" value="Carbohydrate-selective porin OprB"/>
    <property type="match status" value="1"/>
</dbReference>
<dbReference type="EMBL" id="LNYX01000019">
    <property type="protein sequence ID" value="KTD63345.1"/>
    <property type="molecule type" value="Genomic_DNA"/>
</dbReference>
<name>A0A0W0Z2J2_LEGSP</name>
<dbReference type="InterPro" id="IPR052932">
    <property type="entry name" value="OprB_Porin"/>
</dbReference>
<dbReference type="GO" id="GO:0008643">
    <property type="term" value="P:carbohydrate transport"/>
    <property type="evidence" value="ECO:0007669"/>
    <property type="project" value="InterPro"/>
</dbReference>
<sequence>MIKGFAVVLVMIFALGTTVSRAEKPSTPESKISLFTISPELLYGLWRVHQFYGDPNMVRGPVTDRSFLLGNLGGIRDDLFDKGFIIDTNITQFLNSNLAGGVRHDIWRNDGSSDYLIAWDSGKAGVWSGGGILLHGESSWQAQRSINPDVGSVLPANYDATMPVPRHSETTLSEAYLVQALPENLIFLIGKINFAGLADQNVFANNENFQFDYAGLVNNPMLGAFVPYTPLGTGIIWVPNKQHTLAVIALDANGKASTTGFNTAFDGQYTYGVQYQYTTELWNVLPGNYRIIGGYTTKPPISFAIDQRQLLAELIGVIPIARKNNNYGILVNFDQYLWVMDNHHQAATKFAKGDDQPSRKGIPPLGFGLYGRAGWSPDDRNVISQFYSAGLGGYGLMFANRPDDNWGIGYAYTYFSNKLVRLLQPLRMANSEKGFEVFYNYALLPSTKITLNSQVIRSPFSVRKTAYTGGVRLRVML</sequence>
<dbReference type="GO" id="GO:0015288">
    <property type="term" value="F:porin activity"/>
    <property type="evidence" value="ECO:0007669"/>
    <property type="project" value="InterPro"/>
</dbReference>
<dbReference type="PATRIC" id="fig|452.5.peg.1835"/>
<dbReference type="InterPro" id="IPR038673">
    <property type="entry name" value="OprB_sf"/>
</dbReference>
<gene>
    <name evidence="3" type="ORF">Lspi_1671</name>
</gene>
<accession>A0A0W0Z2J2</accession>
<dbReference type="PANTHER" id="PTHR37944">
    <property type="entry name" value="PORIN B"/>
    <property type="match status" value="1"/>
</dbReference>
<evidence type="ECO:0000313" key="4">
    <source>
        <dbReference type="Proteomes" id="UP000054877"/>
    </source>
</evidence>
<dbReference type="Pfam" id="PF04966">
    <property type="entry name" value="OprB"/>
    <property type="match status" value="1"/>
</dbReference>
<evidence type="ECO:0000313" key="3">
    <source>
        <dbReference type="EMBL" id="KTD63345.1"/>
    </source>
</evidence>
<dbReference type="AlphaFoldDB" id="A0A0W0Z2J2"/>
<evidence type="ECO:0000256" key="2">
    <source>
        <dbReference type="RuleBase" id="RU363072"/>
    </source>
</evidence>